<dbReference type="Gene3D" id="1.10.510.10">
    <property type="entry name" value="Transferase(Phosphotransferase) domain 1"/>
    <property type="match status" value="1"/>
</dbReference>
<keyword evidence="3" id="KW-0723">Serine/threonine-protein kinase</keyword>
<dbReference type="GO" id="GO:0005737">
    <property type="term" value="C:cytoplasm"/>
    <property type="evidence" value="ECO:0007669"/>
    <property type="project" value="TreeGrafter"/>
</dbReference>
<dbReference type="GO" id="GO:0004674">
    <property type="term" value="F:protein serine/threonine kinase activity"/>
    <property type="evidence" value="ECO:0007669"/>
    <property type="project" value="UniProtKB-KW"/>
</dbReference>
<dbReference type="AlphaFoldDB" id="A0A2S7E374"/>
<evidence type="ECO:0000259" key="2">
    <source>
        <dbReference type="PROSITE" id="PS50011"/>
    </source>
</evidence>
<reference evidence="4" key="1">
    <citation type="submission" date="2016-08" db="EMBL/GenBank/DDBJ databases">
        <authorList>
            <person name="Merda D."/>
            <person name="Briand M."/>
            <person name="Taghouti G."/>
            <person name="Carrere S."/>
            <person name="Gouzy J."/>
            <person name="Portier P."/>
            <person name="Jacques M.-A."/>
            <person name="Fischer-Le Saux M."/>
        </authorList>
    </citation>
    <scope>NUCLEOTIDE SEQUENCE [LARGE SCALE GENOMIC DNA]</scope>
    <source>
        <strain evidence="4">CFBP1817</strain>
    </source>
</reference>
<accession>A0A2S7E374</accession>
<dbReference type="InterPro" id="IPR011009">
    <property type="entry name" value="Kinase-like_dom_sf"/>
</dbReference>
<dbReference type="InterPro" id="IPR053235">
    <property type="entry name" value="Ser_Thr_kinase"/>
</dbReference>
<dbReference type="SMART" id="SM00220">
    <property type="entry name" value="S_TKc"/>
    <property type="match status" value="1"/>
</dbReference>
<proteinExistence type="predicted"/>
<feature type="binding site" evidence="1">
    <location>
        <position position="98"/>
    </location>
    <ligand>
        <name>ATP</name>
        <dbReference type="ChEBI" id="CHEBI:30616"/>
    </ligand>
</feature>
<evidence type="ECO:0000313" key="4">
    <source>
        <dbReference type="Proteomes" id="UP000239939"/>
    </source>
</evidence>
<gene>
    <name evidence="3" type="ORF">XpopCFBP1817_20300</name>
</gene>
<dbReference type="InterPro" id="IPR017441">
    <property type="entry name" value="Protein_kinase_ATP_BS"/>
</dbReference>
<feature type="domain" description="Protein kinase" evidence="2">
    <location>
        <begin position="61"/>
        <end position="351"/>
    </location>
</feature>
<dbReference type="InterPro" id="IPR000719">
    <property type="entry name" value="Prot_kinase_dom"/>
</dbReference>
<keyword evidence="1" id="KW-0067">ATP-binding</keyword>
<dbReference type="EMBL" id="MDEJ01000264">
    <property type="protein sequence ID" value="PPU82700.1"/>
    <property type="molecule type" value="Genomic_DNA"/>
</dbReference>
<comment type="caution">
    <text evidence="3">The sequence shown here is derived from an EMBL/GenBank/DDBJ whole genome shotgun (WGS) entry which is preliminary data.</text>
</comment>
<keyword evidence="1" id="KW-0547">Nucleotide-binding</keyword>
<dbReference type="Pfam" id="PF00069">
    <property type="entry name" value="Pkinase"/>
    <property type="match status" value="1"/>
</dbReference>
<organism evidence="3 4">
    <name type="scientific">Xanthomonas populi</name>
    <dbReference type="NCBI Taxonomy" id="53414"/>
    <lineage>
        <taxon>Bacteria</taxon>
        <taxon>Pseudomonadati</taxon>
        <taxon>Pseudomonadota</taxon>
        <taxon>Gammaproteobacteria</taxon>
        <taxon>Lysobacterales</taxon>
        <taxon>Lysobacteraceae</taxon>
        <taxon>Xanthomonas</taxon>
    </lineage>
</organism>
<keyword evidence="3" id="KW-0418">Kinase</keyword>
<dbReference type="GO" id="GO:0005524">
    <property type="term" value="F:ATP binding"/>
    <property type="evidence" value="ECO:0007669"/>
    <property type="project" value="UniProtKB-UniRule"/>
</dbReference>
<dbReference type="PANTHER" id="PTHR24361">
    <property type="entry name" value="MITOGEN-ACTIVATED KINASE KINASE KINASE"/>
    <property type="match status" value="1"/>
</dbReference>
<name>A0A2S7E374_9XANT</name>
<evidence type="ECO:0000313" key="3">
    <source>
        <dbReference type="EMBL" id="PPU82700.1"/>
    </source>
</evidence>
<keyword evidence="3" id="KW-0808">Transferase</keyword>
<sequence>MRYVQQDVVLSPRTVKSLAAKSQRPEVIKRLSSLKPGAMEIENGFLPVHLEAAHGSDAPTLQGMQPIGNGASGATYSVRLAEDFWRAGKNYGRNFVFKAMLCPNSQNPIPSDLYTAQYQDDTSNLEELVSLEKARIYKEYQMTVSLDAGSRVMRAYGLAQIDNVFGILLENIHGVTVGHLIACARPALEQGTITASEYLAMGRQLIIDALIAVSCCEDMGIVHQDISHNNVMYDEHRKMFRLIDMGLGGEEGEPARIGTPGYIDMTSLAIHGRDVYSVAKLLVHFLKRPNYHMGYIGIVSATSEEKFPFMDALKALPYESKEQVIRFLNRMISLDTNSRARAEDLLLEPFIKDTAMPLRESVHATFKRLT</sequence>
<dbReference type="Proteomes" id="UP000239939">
    <property type="component" value="Unassembled WGS sequence"/>
</dbReference>
<dbReference type="PROSITE" id="PS00107">
    <property type="entry name" value="PROTEIN_KINASE_ATP"/>
    <property type="match status" value="1"/>
</dbReference>
<dbReference type="SUPFAM" id="SSF56112">
    <property type="entry name" value="Protein kinase-like (PK-like)"/>
    <property type="match status" value="1"/>
</dbReference>
<dbReference type="PROSITE" id="PS50011">
    <property type="entry name" value="PROTEIN_KINASE_DOM"/>
    <property type="match status" value="1"/>
</dbReference>
<keyword evidence="4" id="KW-1185">Reference proteome</keyword>
<dbReference type="NCBIfam" id="NF041408">
    <property type="entry name" value="XopAU"/>
    <property type="match status" value="1"/>
</dbReference>
<evidence type="ECO:0000256" key="1">
    <source>
        <dbReference type="PROSITE-ProRule" id="PRU10141"/>
    </source>
</evidence>
<protein>
    <submittedName>
        <fullName evidence="3">Serine/threonine protein kinase</fullName>
    </submittedName>
</protein>